<comment type="caution">
    <text evidence="2">The sequence shown here is derived from an EMBL/GenBank/DDBJ whole genome shotgun (WGS) entry which is preliminary data.</text>
</comment>
<accession>A0ABT6SSX5</accession>
<keyword evidence="1" id="KW-0472">Membrane</keyword>
<feature type="transmembrane region" description="Helical" evidence="1">
    <location>
        <begin position="168"/>
        <end position="189"/>
    </location>
</feature>
<proteinExistence type="predicted"/>
<keyword evidence="3" id="KW-1185">Reference proteome</keyword>
<evidence type="ECO:0008006" key="4">
    <source>
        <dbReference type="Google" id="ProtNLM"/>
    </source>
</evidence>
<feature type="transmembrane region" description="Helical" evidence="1">
    <location>
        <begin position="132"/>
        <end position="156"/>
    </location>
</feature>
<name>A0ABT6SSX5_9ACTN</name>
<organism evidence="2 3">
    <name type="scientific">Streptomyces luteolus</name>
    <dbReference type="NCBI Taxonomy" id="3043615"/>
    <lineage>
        <taxon>Bacteria</taxon>
        <taxon>Bacillati</taxon>
        <taxon>Actinomycetota</taxon>
        <taxon>Actinomycetes</taxon>
        <taxon>Kitasatosporales</taxon>
        <taxon>Streptomycetaceae</taxon>
        <taxon>Streptomyces</taxon>
    </lineage>
</organism>
<evidence type="ECO:0000313" key="3">
    <source>
        <dbReference type="Proteomes" id="UP001237105"/>
    </source>
</evidence>
<dbReference type="Proteomes" id="UP001237105">
    <property type="component" value="Unassembled WGS sequence"/>
</dbReference>
<keyword evidence="1" id="KW-0812">Transmembrane</keyword>
<keyword evidence="1" id="KW-1133">Transmembrane helix</keyword>
<protein>
    <recommendedName>
        <fullName evidence="4">Integral membrane protein</fullName>
    </recommendedName>
</protein>
<evidence type="ECO:0000313" key="2">
    <source>
        <dbReference type="EMBL" id="MDI3417762.1"/>
    </source>
</evidence>
<reference evidence="2 3" key="1">
    <citation type="submission" date="2023-05" db="EMBL/GenBank/DDBJ databases">
        <title>Draft genome sequence of Streptomyces sp. B-S-A12 isolated from a cave soil in Thailand.</title>
        <authorList>
            <person name="Chamroensaksri N."/>
            <person name="Muangham S."/>
        </authorList>
    </citation>
    <scope>NUCLEOTIDE SEQUENCE [LARGE SCALE GENOMIC DNA]</scope>
    <source>
        <strain evidence="2 3">B-S-A12</strain>
    </source>
</reference>
<feature type="transmembrane region" description="Helical" evidence="1">
    <location>
        <begin position="195"/>
        <end position="212"/>
    </location>
</feature>
<dbReference type="RefSeq" id="WP_282533677.1">
    <property type="nucleotide sequence ID" value="NZ_JASCIS010000003.1"/>
</dbReference>
<feature type="transmembrane region" description="Helical" evidence="1">
    <location>
        <begin position="93"/>
        <end position="112"/>
    </location>
</feature>
<dbReference type="EMBL" id="JASCIS010000003">
    <property type="protein sequence ID" value="MDI3417762.1"/>
    <property type="molecule type" value="Genomic_DNA"/>
</dbReference>
<gene>
    <name evidence="2" type="ORF">QIT00_04155</name>
</gene>
<evidence type="ECO:0000256" key="1">
    <source>
        <dbReference type="SAM" id="Phobius"/>
    </source>
</evidence>
<sequence length="228" mass="23577">MTATAEGAATPAENPIETHVADLAAALRGPARAKSRMLAEFREGLIDAARDLSCDDTDVDRVRAARRAVREFGTVAELAPDFQRELTVAQARLTARTVMLVAPLLLMCWYLLRWWPGTGGASAPGAARVLVAHLGAVAAVTALLAAAALVATGALARRLPMPRRLPLTVAWSGTAAAAALAVSALTLVASSVLASNWPLCAAAAGVVLVFHAKIAGAARACRECARVL</sequence>